<evidence type="ECO:0000256" key="1">
    <source>
        <dbReference type="ARBA" id="ARBA00001946"/>
    </source>
</evidence>
<evidence type="ECO:0000256" key="5">
    <source>
        <dbReference type="ARBA" id="ARBA00022801"/>
    </source>
</evidence>
<dbReference type="GO" id="GO:0000287">
    <property type="term" value="F:magnesium ion binding"/>
    <property type="evidence" value="ECO:0007669"/>
    <property type="project" value="UniProtKB-UniRule"/>
</dbReference>
<evidence type="ECO:0000256" key="2">
    <source>
        <dbReference type="ARBA" id="ARBA00022649"/>
    </source>
</evidence>
<accession>A0A1G1VRP8</accession>
<comment type="caution">
    <text evidence="10">The sequence shown here is derived from an EMBL/GenBank/DDBJ whole genome shotgun (WGS) entry which is preliminary data.</text>
</comment>
<keyword evidence="5 8" id="KW-0378">Hydrolase</keyword>
<reference evidence="10 11" key="1">
    <citation type="journal article" date="2016" name="Nat. Commun.">
        <title>Thousands of microbial genomes shed light on interconnected biogeochemical processes in an aquifer system.</title>
        <authorList>
            <person name="Anantharaman K."/>
            <person name="Brown C.T."/>
            <person name="Hug L.A."/>
            <person name="Sharon I."/>
            <person name="Castelle C.J."/>
            <person name="Probst A.J."/>
            <person name="Thomas B.C."/>
            <person name="Singh A."/>
            <person name="Wilkins M.J."/>
            <person name="Karaoz U."/>
            <person name="Brodie E.L."/>
            <person name="Williams K.H."/>
            <person name="Hubbard S.S."/>
            <person name="Banfield J.F."/>
        </authorList>
    </citation>
    <scope>NUCLEOTIDE SEQUENCE [LARGE SCALE GENOMIC DNA]</scope>
</reference>
<proteinExistence type="inferred from homology"/>
<comment type="cofactor">
    <cofactor evidence="1 8">
        <name>Mg(2+)</name>
        <dbReference type="ChEBI" id="CHEBI:18420"/>
    </cofactor>
</comment>
<dbReference type="EC" id="3.1.-.-" evidence="8"/>
<dbReference type="EMBL" id="MHCH01000010">
    <property type="protein sequence ID" value="OGY18059.1"/>
    <property type="molecule type" value="Genomic_DNA"/>
</dbReference>
<keyword evidence="3 8" id="KW-0540">Nuclease</keyword>
<sequence length="124" mass="13644">MRLIIDASVIVDYLRQRGKSGLMFLKLVENGEGLVISSVTVAELYAGKSAQKGGSQRERLDEMVAGMEVVMPDGEMAKRVGQAKYEWGLSLADAFVAALALQENLPLATLDRKAFAFIKELKFY</sequence>
<evidence type="ECO:0000256" key="8">
    <source>
        <dbReference type="HAMAP-Rule" id="MF_00265"/>
    </source>
</evidence>
<dbReference type="SUPFAM" id="SSF88723">
    <property type="entry name" value="PIN domain-like"/>
    <property type="match status" value="1"/>
</dbReference>
<organism evidence="10 11">
    <name type="scientific">Candidatus Chisholmbacteria bacterium RIFCSPHIGHO2_01_FULL_48_12</name>
    <dbReference type="NCBI Taxonomy" id="1797589"/>
    <lineage>
        <taxon>Bacteria</taxon>
        <taxon>Candidatus Chisholmiibacteriota</taxon>
    </lineage>
</organism>
<dbReference type="GO" id="GO:0016787">
    <property type="term" value="F:hydrolase activity"/>
    <property type="evidence" value="ECO:0007669"/>
    <property type="project" value="UniProtKB-KW"/>
</dbReference>
<keyword evidence="6 8" id="KW-0460">Magnesium</keyword>
<dbReference type="GO" id="GO:0004540">
    <property type="term" value="F:RNA nuclease activity"/>
    <property type="evidence" value="ECO:0007669"/>
    <property type="project" value="InterPro"/>
</dbReference>
<keyword evidence="4 8" id="KW-0479">Metal-binding</keyword>
<dbReference type="HAMAP" id="MF_00265">
    <property type="entry name" value="VapC_Nob1"/>
    <property type="match status" value="1"/>
</dbReference>
<evidence type="ECO:0000256" key="3">
    <source>
        <dbReference type="ARBA" id="ARBA00022722"/>
    </source>
</evidence>
<dbReference type="STRING" id="1797589.A2784_05095"/>
<dbReference type="InterPro" id="IPR029060">
    <property type="entry name" value="PIN-like_dom_sf"/>
</dbReference>
<comment type="similarity">
    <text evidence="7 8">Belongs to the PINc/VapC protein family.</text>
</comment>
<dbReference type="Gene3D" id="3.40.50.1010">
    <property type="entry name" value="5'-nuclease"/>
    <property type="match status" value="1"/>
</dbReference>
<dbReference type="InterPro" id="IPR050556">
    <property type="entry name" value="Type_II_TA_system_RNase"/>
</dbReference>
<evidence type="ECO:0000256" key="7">
    <source>
        <dbReference type="ARBA" id="ARBA00038093"/>
    </source>
</evidence>
<dbReference type="PANTHER" id="PTHR33653:SF1">
    <property type="entry name" value="RIBONUCLEASE VAPC2"/>
    <property type="match status" value="1"/>
</dbReference>
<dbReference type="Proteomes" id="UP000177324">
    <property type="component" value="Unassembled WGS sequence"/>
</dbReference>
<gene>
    <name evidence="8" type="primary">vapC</name>
    <name evidence="10" type="ORF">A2784_05095</name>
</gene>
<dbReference type="InterPro" id="IPR002716">
    <property type="entry name" value="PIN_dom"/>
</dbReference>
<keyword evidence="8" id="KW-0800">Toxin</keyword>
<dbReference type="GO" id="GO:0090729">
    <property type="term" value="F:toxin activity"/>
    <property type="evidence" value="ECO:0007669"/>
    <property type="project" value="UniProtKB-KW"/>
</dbReference>
<dbReference type="PANTHER" id="PTHR33653">
    <property type="entry name" value="RIBONUCLEASE VAPC2"/>
    <property type="match status" value="1"/>
</dbReference>
<evidence type="ECO:0000256" key="4">
    <source>
        <dbReference type="ARBA" id="ARBA00022723"/>
    </source>
</evidence>
<name>A0A1G1VRP8_9BACT</name>
<dbReference type="Pfam" id="PF01850">
    <property type="entry name" value="PIN"/>
    <property type="match status" value="1"/>
</dbReference>
<comment type="function">
    <text evidence="8">Toxic component of a toxin-antitoxin (TA) system. An RNase.</text>
</comment>
<feature type="domain" description="PIN" evidence="9">
    <location>
        <begin position="4"/>
        <end position="115"/>
    </location>
</feature>
<protein>
    <recommendedName>
        <fullName evidence="8">Ribonuclease VapC</fullName>
        <shortName evidence="8">RNase VapC</shortName>
        <ecNumber evidence="8">3.1.-.-</ecNumber>
    </recommendedName>
    <alternativeName>
        <fullName evidence="8">Toxin VapC</fullName>
    </alternativeName>
</protein>
<dbReference type="AlphaFoldDB" id="A0A1G1VRP8"/>
<evidence type="ECO:0000256" key="6">
    <source>
        <dbReference type="ARBA" id="ARBA00022842"/>
    </source>
</evidence>
<feature type="binding site" evidence="8">
    <location>
        <position position="93"/>
    </location>
    <ligand>
        <name>Mg(2+)</name>
        <dbReference type="ChEBI" id="CHEBI:18420"/>
    </ligand>
</feature>
<keyword evidence="2 8" id="KW-1277">Toxin-antitoxin system</keyword>
<evidence type="ECO:0000313" key="10">
    <source>
        <dbReference type="EMBL" id="OGY18059.1"/>
    </source>
</evidence>
<evidence type="ECO:0000259" key="9">
    <source>
        <dbReference type="Pfam" id="PF01850"/>
    </source>
</evidence>
<feature type="binding site" evidence="8">
    <location>
        <position position="6"/>
    </location>
    <ligand>
        <name>Mg(2+)</name>
        <dbReference type="ChEBI" id="CHEBI:18420"/>
    </ligand>
</feature>
<evidence type="ECO:0000313" key="11">
    <source>
        <dbReference type="Proteomes" id="UP000177324"/>
    </source>
</evidence>
<dbReference type="InterPro" id="IPR022907">
    <property type="entry name" value="VapC_family"/>
</dbReference>